<keyword evidence="5" id="KW-1185">Reference proteome</keyword>
<dbReference type="InterPro" id="IPR026377">
    <property type="entry name" value="Cell_surface_SprA"/>
</dbReference>
<feature type="domain" description="Gliding motility protein SprA N-terminal" evidence="3">
    <location>
        <begin position="107"/>
        <end position="401"/>
    </location>
</feature>
<feature type="signal peptide" evidence="2">
    <location>
        <begin position="1"/>
        <end position="27"/>
    </location>
</feature>
<feature type="chain" id="PRO_5045394241" evidence="2">
    <location>
        <begin position="28"/>
        <end position="2386"/>
    </location>
</feature>
<sequence length="2386" mass="270217">MFTRRRKPFILASAVGLVSLTAWLSQAEPHQNTSLRDWKSRLQTITTTLAEQVEKQQPQDTTQIKYIPSRRPKLQFKDRAGDPFSNTFSTTPLILPPPSNLKIEVVPDDSLKRYQIREQLGDLEYRTPSTMTFEEYSRYQQRESIRNYWRTKSATLDEQNPAAPSRRLVPRIDIGGRTFDRLFGGSFVDIRPNGLATLKFGALFNKNENPAIPLRQQSVGDFEFDQSIALNIDGRIGEKLRITANWDTKANFDFENNLKLEYTGYPEEIIRKIEAGNVSMPLNSSLITGGQNLFGLKTQLQLGRLSVTAIAANQRGSIDQVNIQNGAQNRNFEIRADEYDADRHFFLAQFFRGKYDQSLRNLPLVNSGIVIRRLEVYITNDNRTTENLRNIVALMDIGEADPFRDRFDTNQPTGAAAGNNQNSLFNAVKGQRNNNQVESALDAQGLQKTVDYEHVRARRLDQREYKFNPQLGYISLNSALLPEQVLGVAFEYTLNGRTYKVGELQDDYQNVTEDQVIFLKMLRATNPSLQFPTWDLMMKNVYALNANQIERQNFQLNIIYKDDETGADLNSLQDESRIKGVPLVRVFNLDNVNTNNDKPADGNFDFMPGITIDPENGRIYFPEVEPFGSYLQNKLGTGPQDPLTEKYVFQALYDSIQTDAQQFSAKNKFFLRGRYQASSTDEITLPGIRIAEGSVAVYSGGTRLVEGQDYQVFYDLGRVKILNPSYLNNANNLRVTYEKADILNVQPRTLLGARFDYRVDNDLIIGATVMHQGEQPFINRVSIGDEPTNNTIYGMDINYRRDSRFLTNLTDKLPFLTTKAPSTVTLGAEFARLVPNTTEFEGEDGVSYIDDFENAETPYSLGGFNTNIWRLAATPAPIANGTSGLETAFKRAKIAWYTIDQIYYTPNDLRPSNITKEELENHYTRGVQRRELFPNRDPEASNTFEYTFDLAYYPAERGQYNYNPGLLGNNRLPGDPRQNWAGISREISFDNNFDNANIEYLEFWMLDPFISGDRGRINDGEGNNTNNSTGGELIFNLGNVSEDILKDQRYQFENGLPTDPSQPTTDPTIWGRVTRNQFLTDAFDNNPSSRQFQDIGLDGLNNADERAFFQGIYSTLTDPSGDDFKHHLDATYDDRNIGILGRYKNFNGMEGNSPVNSNLSSYAFPDKEDLNRDNVISDLEQYYEYKLNLRPSTMNVGQNYIVDKVDTVINNTNVSWYQFRIPVRKPTGSVGGIQGFKSIRFMRMYMTQFEQPVVLRFVQMQFVANQWRTYNSVLTNGAPCLDCGTDADNFTVSTVNIEENGEVDAGTIPYVVPPGVERQRDYSSANNRRQNEQSLQLCVENLRDNFSKAVYKNVSQDMLIYKRLKMYVHAQSSTGTRDGEMVAFLRIGSDFTQNYYEYAIPLQITPEGTQDPNIIWNEANFIDVAFDEFVRVKSERNRAGFDLTKPYSLTVNGKTITVVGNPDFSDVQSLMIGLQNPTTADRASHSVCLWLNELRVSDFDRKAGWAATARANVKLADFANITATGSYTTVGFGGIQERAAMRSRENTGQFDINANIAAEKLLPAGTGLVVPLSVQYGTTVAEPRYDPLDRDTPLDTSLDKFGEGEERDAYRKEVVSQTTTKSINLLNVRKEKTNPEAKSRLYDVENLSFSYAYSEILHTDIITDRNFSKSHRGGVAYNYTASPKSYTPLAKIAAFESPYLRWLKEFNVTLLPSRIAVRADLDRSYNETFLQGRSSPYALPDTAGILPTYQKTFFFNRIYDVKWDLTRSLSLDYTATNRSVIDEPDGRVNNEIDSLRYKNKVIWHNLRRFGRNTNFNQVVAMTYRLPLDKFPLTDWISGDARYEAGYTWTSSSTALRNNDTLQLGNTIENNTQTSLTGKIDLVRLYNKVKILKKVNEATPQPGLRATNTKTVGRPGTAAAADTTQKRDSKVLNGILRTLMSARSINVTYARTEGTLLPGFLPTARNFGLADGFGAPGLGFVLGKQYNLDELYNRADRENWYTDSSQYLNTPLSSLSSTNITARATIEPFRNFIITLDGAMNKSEIDEVYYRRDSAKVVQRQNPFTTGSYRVSFIAVQTLFESNSGNRSAAFENFIRNRATVASRLNAVSPNGVYGLNSQDVLIQSFVHAYQGKSIDGYEAEPSDPFDAIPLPNWRLEYNGLSQVPFFQKYFSSFTLSHSYQSNFTLANFSSSLDYQFEPAGFPDRVNDLGEVIPYHIINQVSITETMAPLIGINFRTKGQLTGRMEYRTERALLLNMTNAQVTENGVKDYVVGIGYSTTNFRVPFRIGGQRRTLENELTMRLDLTIRDNVTIQRTIGVDSNGEEYQNNLVTSGGLQVQLRPTIDYVVSQRLNLQFYFTKNINDPKVANSFRNTMTEGGIQLRFSLSD</sequence>
<name>A0ABP8FVU7_9BACT</name>
<dbReference type="NCBIfam" id="TIGR04189">
    <property type="entry name" value="surface_SprA"/>
    <property type="match status" value="1"/>
</dbReference>
<evidence type="ECO:0000256" key="1">
    <source>
        <dbReference type="SAM" id="MobiDB-lite"/>
    </source>
</evidence>
<comment type="caution">
    <text evidence="4">The sequence shown here is derived from an EMBL/GenBank/DDBJ whole genome shotgun (WGS) entry which is preliminary data.</text>
</comment>
<protein>
    <submittedName>
        <fullName evidence="4">Cell surface protein SprA</fullName>
    </submittedName>
</protein>
<proteinExistence type="predicted"/>
<keyword evidence="2" id="KW-0732">Signal</keyword>
<accession>A0ABP8FVU7</accession>
<dbReference type="InterPro" id="IPR025684">
    <property type="entry name" value="SprA_N_dom"/>
</dbReference>
<dbReference type="Proteomes" id="UP001501844">
    <property type="component" value="Unassembled WGS sequence"/>
</dbReference>
<evidence type="ECO:0000313" key="5">
    <source>
        <dbReference type="Proteomes" id="UP001501844"/>
    </source>
</evidence>
<dbReference type="EMBL" id="BAABGX010000003">
    <property type="protein sequence ID" value="GAA4312080.1"/>
    <property type="molecule type" value="Genomic_DNA"/>
</dbReference>
<organism evidence="4 5">
    <name type="scientific">Nibribacter koreensis</name>
    <dbReference type="NCBI Taxonomy" id="1084519"/>
    <lineage>
        <taxon>Bacteria</taxon>
        <taxon>Pseudomonadati</taxon>
        <taxon>Bacteroidota</taxon>
        <taxon>Cytophagia</taxon>
        <taxon>Cytophagales</taxon>
        <taxon>Hymenobacteraceae</taxon>
        <taxon>Nibribacter</taxon>
    </lineage>
</organism>
<dbReference type="Pfam" id="PF14349">
    <property type="entry name" value="SprA_N"/>
    <property type="match status" value="2"/>
</dbReference>
<feature type="region of interest" description="Disordered" evidence="1">
    <location>
        <begin position="1901"/>
        <end position="1923"/>
    </location>
</feature>
<evidence type="ECO:0000256" key="2">
    <source>
        <dbReference type="SAM" id="SignalP"/>
    </source>
</evidence>
<evidence type="ECO:0000259" key="3">
    <source>
        <dbReference type="Pfam" id="PF14349"/>
    </source>
</evidence>
<reference evidence="5" key="1">
    <citation type="journal article" date="2019" name="Int. J. Syst. Evol. Microbiol.">
        <title>The Global Catalogue of Microorganisms (GCM) 10K type strain sequencing project: providing services to taxonomists for standard genome sequencing and annotation.</title>
        <authorList>
            <consortium name="The Broad Institute Genomics Platform"/>
            <consortium name="The Broad Institute Genome Sequencing Center for Infectious Disease"/>
            <person name="Wu L."/>
            <person name="Ma J."/>
        </authorList>
    </citation>
    <scope>NUCLEOTIDE SEQUENCE [LARGE SCALE GENOMIC DNA]</scope>
    <source>
        <strain evidence="5">JCM 17917</strain>
    </source>
</reference>
<gene>
    <name evidence="4" type="primary">sprA</name>
    <name evidence="4" type="ORF">GCM10023183_30990</name>
</gene>
<dbReference type="RefSeq" id="WP_345168143.1">
    <property type="nucleotide sequence ID" value="NZ_BAABGX010000003.1"/>
</dbReference>
<evidence type="ECO:0000313" key="4">
    <source>
        <dbReference type="EMBL" id="GAA4312080.1"/>
    </source>
</evidence>
<feature type="domain" description="Gliding motility protein SprA N-terminal" evidence="3">
    <location>
        <begin position="1114"/>
        <end position="1598"/>
    </location>
</feature>